<organism evidence="1 2">
    <name type="scientific">Cercophora newfieldiana</name>
    <dbReference type="NCBI Taxonomy" id="92897"/>
    <lineage>
        <taxon>Eukaryota</taxon>
        <taxon>Fungi</taxon>
        <taxon>Dikarya</taxon>
        <taxon>Ascomycota</taxon>
        <taxon>Pezizomycotina</taxon>
        <taxon>Sordariomycetes</taxon>
        <taxon>Sordariomycetidae</taxon>
        <taxon>Sordariales</taxon>
        <taxon>Lasiosphaeriaceae</taxon>
        <taxon>Cercophora</taxon>
    </lineage>
</organism>
<dbReference type="AlphaFoldDB" id="A0AA40CZW8"/>
<evidence type="ECO:0000313" key="2">
    <source>
        <dbReference type="Proteomes" id="UP001174936"/>
    </source>
</evidence>
<reference evidence="1" key="1">
    <citation type="submission" date="2023-06" db="EMBL/GenBank/DDBJ databases">
        <title>Genome-scale phylogeny and comparative genomics of the fungal order Sordariales.</title>
        <authorList>
            <consortium name="Lawrence Berkeley National Laboratory"/>
            <person name="Hensen N."/>
            <person name="Bonometti L."/>
            <person name="Westerberg I."/>
            <person name="Brannstrom I.O."/>
            <person name="Guillou S."/>
            <person name="Cros-Aarteil S."/>
            <person name="Calhoun S."/>
            <person name="Haridas S."/>
            <person name="Kuo A."/>
            <person name="Mondo S."/>
            <person name="Pangilinan J."/>
            <person name="Riley R."/>
            <person name="Labutti K."/>
            <person name="Andreopoulos B."/>
            <person name="Lipzen A."/>
            <person name="Chen C."/>
            <person name="Yanf M."/>
            <person name="Daum C."/>
            <person name="Ng V."/>
            <person name="Clum A."/>
            <person name="Steindorff A."/>
            <person name="Ohm R."/>
            <person name="Martin F."/>
            <person name="Silar P."/>
            <person name="Natvig D."/>
            <person name="Lalanne C."/>
            <person name="Gautier V."/>
            <person name="Ament-Velasquez S.L."/>
            <person name="Kruys A."/>
            <person name="Hutchinson M.I."/>
            <person name="Powell A.J."/>
            <person name="Barry K."/>
            <person name="Miller A.N."/>
            <person name="Grigoriev I.V."/>
            <person name="Debuchy R."/>
            <person name="Gladieux P."/>
            <person name="Thoren M.H."/>
            <person name="Johannesson H."/>
        </authorList>
    </citation>
    <scope>NUCLEOTIDE SEQUENCE</scope>
    <source>
        <strain evidence="1">SMH2532-1</strain>
    </source>
</reference>
<evidence type="ECO:0000313" key="1">
    <source>
        <dbReference type="EMBL" id="KAK0655204.1"/>
    </source>
</evidence>
<dbReference type="Proteomes" id="UP001174936">
    <property type="component" value="Unassembled WGS sequence"/>
</dbReference>
<proteinExistence type="predicted"/>
<keyword evidence="2" id="KW-1185">Reference proteome</keyword>
<sequence length="175" mass="18811">MALACPGSTFTSRQNRGCDLASVLSFFGGLIVSISVFEIDSGLTPTLSPARMPPNAPRHLSPSAKRRRTGWRRFGWSNLPAALVALHSQIPRCHESGSDANLTPMVSGPDGRNGVSRLESHTYIALLIRGDSPKESEALGAIMLKGTFHNSSAAPSPMEPLVYHDGNYRGPPYIQ</sequence>
<comment type="caution">
    <text evidence="1">The sequence shown here is derived from an EMBL/GenBank/DDBJ whole genome shotgun (WGS) entry which is preliminary data.</text>
</comment>
<accession>A0AA40CZW8</accession>
<name>A0AA40CZW8_9PEZI</name>
<gene>
    <name evidence="1" type="ORF">B0T16DRAFT_384152</name>
</gene>
<dbReference type="EMBL" id="JAULSV010000001">
    <property type="protein sequence ID" value="KAK0655204.1"/>
    <property type="molecule type" value="Genomic_DNA"/>
</dbReference>
<protein>
    <submittedName>
        <fullName evidence="1">Uncharacterized protein</fullName>
    </submittedName>
</protein>